<dbReference type="RefSeq" id="WP_328850762.1">
    <property type="nucleotide sequence ID" value="NZ_CP108084.1"/>
</dbReference>
<evidence type="ECO:0000313" key="1">
    <source>
        <dbReference type="EMBL" id="WUP48180.1"/>
    </source>
</evidence>
<dbReference type="EMBL" id="CP108084">
    <property type="protein sequence ID" value="WUP48180.1"/>
    <property type="molecule type" value="Genomic_DNA"/>
</dbReference>
<organism evidence="1 2">
    <name type="scientific">Micromonospora globbae</name>
    <dbReference type="NCBI Taxonomy" id="1894969"/>
    <lineage>
        <taxon>Bacteria</taxon>
        <taxon>Bacillati</taxon>
        <taxon>Actinomycetota</taxon>
        <taxon>Actinomycetes</taxon>
        <taxon>Micromonosporales</taxon>
        <taxon>Micromonosporaceae</taxon>
        <taxon>Micromonospora</taxon>
    </lineage>
</organism>
<sequence>MKPEAVLPARVPQEFLLAHTPDAAVAVTDLLAFPTGFQCTLAAVVRRERFGLAFDPTLQRELWRLREEPLPDEFLRFGVQFPDGRVATNLTQVPFPQVALPAGPVLLPDSGSGSDRRYDMGFWIWPLPPAGPVTFVCQWPIFGIPECRSTVDAQLILDAARRAVQLWPDDDGLLE</sequence>
<dbReference type="Proteomes" id="UP001432190">
    <property type="component" value="Chromosome"/>
</dbReference>
<protein>
    <submittedName>
        <fullName evidence="1">Uncharacterized protein</fullName>
    </submittedName>
</protein>
<name>A0ABZ1S3S2_9ACTN</name>
<gene>
    <name evidence="1" type="ORF">OG994_21500</name>
</gene>
<accession>A0ABZ1S3S2</accession>
<keyword evidence="2" id="KW-1185">Reference proteome</keyword>
<evidence type="ECO:0000313" key="2">
    <source>
        <dbReference type="Proteomes" id="UP001432190"/>
    </source>
</evidence>
<reference evidence="1" key="1">
    <citation type="submission" date="2022-10" db="EMBL/GenBank/DDBJ databases">
        <title>The complete genomes of actinobacterial strains from the NBC collection.</title>
        <authorList>
            <person name="Joergensen T.S."/>
            <person name="Alvarez Arevalo M."/>
            <person name="Sterndorff E.B."/>
            <person name="Faurdal D."/>
            <person name="Vuksanovic O."/>
            <person name="Mourched A.-S."/>
            <person name="Charusanti P."/>
            <person name="Shaw S."/>
            <person name="Blin K."/>
            <person name="Weber T."/>
        </authorList>
    </citation>
    <scope>NUCLEOTIDE SEQUENCE</scope>
    <source>
        <strain evidence="1">NBC_00256</strain>
    </source>
</reference>
<proteinExistence type="predicted"/>